<comment type="caution">
    <text evidence="1">The sequence shown here is derived from an EMBL/GenBank/DDBJ whole genome shotgun (WGS) entry which is preliminary data.</text>
</comment>
<evidence type="ECO:0000313" key="2">
    <source>
        <dbReference type="Proteomes" id="UP000245539"/>
    </source>
</evidence>
<dbReference type="Proteomes" id="UP000245539">
    <property type="component" value="Unassembled WGS sequence"/>
</dbReference>
<evidence type="ECO:0000313" key="1">
    <source>
        <dbReference type="EMBL" id="PWQ96460.1"/>
    </source>
</evidence>
<name>A0A317CJF4_9GAMM</name>
<dbReference type="OrthoDB" id="978985at2"/>
<keyword evidence="2" id="KW-1185">Reference proteome</keyword>
<accession>A0A317CJF4</accession>
<dbReference type="EMBL" id="QGKM01000037">
    <property type="protein sequence ID" value="PWQ96460.1"/>
    <property type="molecule type" value="Genomic_DNA"/>
</dbReference>
<organism evidence="1 2">
    <name type="scientific">Leucothrix pacifica</name>
    <dbReference type="NCBI Taxonomy" id="1247513"/>
    <lineage>
        <taxon>Bacteria</taxon>
        <taxon>Pseudomonadati</taxon>
        <taxon>Pseudomonadota</taxon>
        <taxon>Gammaproteobacteria</taxon>
        <taxon>Thiotrichales</taxon>
        <taxon>Thiotrichaceae</taxon>
        <taxon>Leucothrix</taxon>
    </lineage>
</organism>
<protein>
    <submittedName>
        <fullName evidence="1">Uncharacterized protein</fullName>
    </submittedName>
</protein>
<gene>
    <name evidence="1" type="ORF">DKW60_12945</name>
</gene>
<reference evidence="1 2" key="1">
    <citation type="submission" date="2018-05" db="EMBL/GenBank/DDBJ databases">
        <title>Leucothrix arctica sp. nov., isolated from Arctic seawater.</title>
        <authorList>
            <person name="Choi A."/>
            <person name="Baek K."/>
        </authorList>
    </citation>
    <scope>NUCLEOTIDE SEQUENCE [LARGE SCALE GENOMIC DNA]</scope>
    <source>
        <strain evidence="1 2">JCM 18388</strain>
    </source>
</reference>
<dbReference type="AlphaFoldDB" id="A0A317CJF4"/>
<sequence>MTAEVIILNSSGVALAADSAVTIGGTKIYNTAIKLMALSKTEPVGIMVYGNAGLMGVPWETLIKIYRVALKDKQMDTLEDYAEDFLSYLKGRMDLFPPELERQWVGGNVYRLYNRLREQLIKAVEPLMQSGTPVSEEQVAKMLEELIDKQHETLGAEPYGLGMDEEFEDKARSHYSELFKELLEGVFQNLKPRKAYVTKLYDIAIYIHTRNVYSRATSGLVFAGYGNKEIYPSVANYEIEGILQGRLKYRLDESKSKKITHSRDAAVYPFAQEDMVNLFLNGVNSQILHHMTTALTGFIERVPDLIKDEDLNTEVRSVAEIKDSLGLSLEAALNSYYQGFGQHIRDVHITPVMNMVRVLPKDELAAMAEALVNLTAFKRKMTNTLETVGGPIDVAVISKGDGLVWIKRKHYFPPELNATFYKNYFRGIDND</sequence>
<dbReference type="RefSeq" id="WP_109838076.1">
    <property type="nucleotide sequence ID" value="NZ_QGKM01000037.1"/>
</dbReference>
<proteinExistence type="predicted"/>